<dbReference type="EMBL" id="BJYM01000006">
    <property type="protein sequence ID" value="GEN86947.1"/>
    <property type="molecule type" value="Genomic_DNA"/>
</dbReference>
<feature type="transmembrane region" description="Helical" evidence="1">
    <location>
        <begin position="577"/>
        <end position="597"/>
    </location>
</feature>
<feature type="transmembrane region" description="Helical" evidence="1">
    <location>
        <begin position="609"/>
        <end position="633"/>
    </location>
</feature>
<feature type="transmembrane region" description="Helical" evidence="1">
    <location>
        <begin position="665"/>
        <end position="689"/>
    </location>
</feature>
<dbReference type="Pfam" id="PF20155">
    <property type="entry name" value="TMP_3"/>
    <property type="match status" value="1"/>
</dbReference>
<dbReference type="RefSeq" id="WP_147209976.1">
    <property type="nucleotide sequence ID" value="NZ_BJYM01000006.1"/>
</dbReference>
<feature type="transmembrane region" description="Helical" evidence="1">
    <location>
        <begin position="859"/>
        <end position="879"/>
    </location>
</feature>
<accession>A0A511ZHN1</accession>
<dbReference type="NCBIfam" id="TIGR02675">
    <property type="entry name" value="tape_meas_nterm"/>
    <property type="match status" value="1"/>
</dbReference>
<dbReference type="Gene3D" id="1.20.120.20">
    <property type="entry name" value="Apolipoprotein"/>
    <property type="match status" value="1"/>
</dbReference>
<keyword evidence="1" id="KW-0812">Transmembrane</keyword>
<evidence type="ECO:0000256" key="1">
    <source>
        <dbReference type="SAM" id="Phobius"/>
    </source>
</evidence>
<keyword evidence="1" id="KW-0472">Membrane</keyword>
<feature type="transmembrane region" description="Helical" evidence="1">
    <location>
        <begin position="495"/>
        <end position="517"/>
    </location>
</feature>
<comment type="caution">
    <text evidence="3">The sequence shown here is derived from an EMBL/GenBank/DDBJ whole genome shotgun (WGS) entry which is preliminary data.</text>
</comment>
<dbReference type="Proteomes" id="UP000321558">
    <property type="component" value="Unassembled WGS sequence"/>
</dbReference>
<reference evidence="3 4" key="1">
    <citation type="submission" date="2019-07" db="EMBL/GenBank/DDBJ databases">
        <title>Whole genome shotgun sequence of Oceanobacillus sojae NBRC 105379.</title>
        <authorList>
            <person name="Hosoyama A."/>
            <person name="Uohara A."/>
            <person name="Ohji S."/>
            <person name="Ichikawa N."/>
        </authorList>
    </citation>
    <scope>NUCLEOTIDE SEQUENCE [LARGE SCALE GENOMIC DNA]</scope>
    <source>
        <strain evidence="3 4">NBRC 105379</strain>
    </source>
</reference>
<keyword evidence="1" id="KW-1133">Transmembrane helix</keyword>
<feature type="transmembrane region" description="Helical" evidence="1">
    <location>
        <begin position="900"/>
        <end position="923"/>
    </location>
</feature>
<evidence type="ECO:0000259" key="2">
    <source>
        <dbReference type="Pfam" id="PF20155"/>
    </source>
</evidence>
<organism evidence="3 4">
    <name type="scientific">Oceanobacillus sojae</name>
    <dbReference type="NCBI Taxonomy" id="582851"/>
    <lineage>
        <taxon>Bacteria</taxon>
        <taxon>Bacillati</taxon>
        <taxon>Bacillota</taxon>
        <taxon>Bacilli</taxon>
        <taxon>Bacillales</taxon>
        <taxon>Bacillaceae</taxon>
        <taxon>Oceanobacillus</taxon>
    </lineage>
</organism>
<dbReference type="SUPFAM" id="SSF48371">
    <property type="entry name" value="ARM repeat"/>
    <property type="match status" value="1"/>
</dbReference>
<dbReference type="STRING" id="582851.GCA_900162665_00809"/>
<feature type="transmembrane region" description="Helical" evidence="1">
    <location>
        <begin position="929"/>
        <end position="956"/>
    </location>
</feature>
<dbReference type="OrthoDB" id="2157658at2"/>
<evidence type="ECO:0000313" key="3">
    <source>
        <dbReference type="EMBL" id="GEN86947.1"/>
    </source>
</evidence>
<evidence type="ECO:0000313" key="4">
    <source>
        <dbReference type="Proteomes" id="UP000321558"/>
    </source>
</evidence>
<feature type="domain" description="Tape measure protein N-terminal" evidence="2">
    <location>
        <begin position="74"/>
        <end position="260"/>
    </location>
</feature>
<feature type="transmembrane region" description="Helical" evidence="1">
    <location>
        <begin position="324"/>
        <end position="351"/>
    </location>
</feature>
<feature type="transmembrane region" description="Helical" evidence="1">
    <location>
        <begin position="471"/>
        <end position="489"/>
    </location>
</feature>
<dbReference type="InterPro" id="IPR016024">
    <property type="entry name" value="ARM-type_fold"/>
</dbReference>
<sequence>MADGEGKVIINIILNGGQAVQGLDNINNKVDELDKSGEKANLSIGKIAKSVSDIAKKTGVFDMLKDSVNAAFDEIATMEQFERTITAITGSAEQANTALDSTKKIVSGTTYGIDTATNAVKGFVNSNMDVGKATESIAAWGDAVSHYGDGSNEAFTAVTESLAQMVDGGKAQMDTMNQLTEAGIPALRIYADATGQSVEEVANQMQQGEISANSFMDVMNSALKDGTESFGAIDGAAKDAGSSWTNSIDNMKSATVRGITAIIGSIDSMLESVGLPKMQELITAFGPLAVTVFQQVAASSLTLEGTLNTLKKGMEGLGNAAKSVWGVIASHPIIAIISAVVALAAVIIYLWKTNENFRNFFINAWESIKNAVINLGPGLKMLGSQIADVSKKMYDVSLDAFSTSVQWLGSVAETTGETFSNLAGRTQELITSLAAGAVNGFNAAMEWLGNTARTVSEFFAELRERINIGPVLAAVIGPITTIATAFFGLASPIGWVIKGFALLAAQTSIFSDILGVFKGDMAIGEVVNNFAADLSNLITNLAENAVIFIEKGTEMIVGFIDAFATNLPELINAGVEVITNLIIGLVSALPLLIETWLQLFTTLLEVVVMIIPLILEIGITIITTLIEAIVVALPLLIETWLQLFTTLLEVVVTVIPLILEMGITIITTLIEAIVIALPLLIETWLQLFTTLLEVVITMIPLILEIGITIITTLIEAIVTALPMLIETYLTIIMTLIDTITTVLPLVIEVFLLLLMTIVTTLIENLPLIIEAGIQILTALIDGIIILIPALIEAAITIIMALVEAVITNLPVILEAGMQILTALINGIIQILPQLIEAGLNIILALVQAIIGLLPELLNAGIQILFALIDGIVSIVPQLINAGIQLLLELVSAFIGLLPELINAGIQILMALIQGIISIVPQLLSAGMQLILQLAGAIIQLLPQLLNAGVQLITALIGGITQMISNVVSAGWGLVTDLAGGIIDKGKDIYNAAKNIIGEGINGVKEKATDFFNAGKNIVGSIADGIKENVEKVKGAIGNVVQKIRDFLPFSPAKEGPLKDIMYPGITNSLAKNIKQGSGKPLKEMRSLTEDLADEMNPEITNRLRGASVSLGNLSTQASTTQVIDENRKWLVKNNEEESKQPVIMDIYVGTKKIAREIVDDITHLQARQNNRKQYRPRGGMA</sequence>
<gene>
    <name evidence="3" type="ORF">OSO01_16860</name>
</gene>
<keyword evidence="4" id="KW-1185">Reference proteome</keyword>
<name>A0A511ZHN1_9BACI</name>
<protein>
    <submittedName>
        <fullName evidence="3">Membrane protein</fullName>
    </submittedName>
</protein>
<feature type="transmembrane region" description="Helical" evidence="1">
    <location>
        <begin position="834"/>
        <end position="853"/>
    </location>
</feature>
<feature type="transmembrane region" description="Helical" evidence="1">
    <location>
        <begin position="640"/>
        <end position="659"/>
    </location>
</feature>
<feature type="transmembrane region" description="Helical" evidence="1">
    <location>
        <begin position="731"/>
        <end position="755"/>
    </location>
</feature>
<dbReference type="InterPro" id="IPR013491">
    <property type="entry name" value="Tape_meas_N"/>
</dbReference>
<dbReference type="AlphaFoldDB" id="A0A511ZHN1"/>
<feature type="transmembrane region" description="Helical" evidence="1">
    <location>
        <begin position="701"/>
        <end position="725"/>
    </location>
</feature>
<proteinExistence type="predicted"/>